<keyword evidence="9" id="KW-1185">Reference proteome</keyword>
<evidence type="ECO:0000256" key="6">
    <source>
        <dbReference type="SAM" id="Phobius"/>
    </source>
</evidence>
<dbReference type="SUPFAM" id="SSF103481">
    <property type="entry name" value="Multidrug resistance efflux transporter EmrE"/>
    <property type="match status" value="1"/>
</dbReference>
<evidence type="ECO:0000256" key="5">
    <source>
        <dbReference type="SAM" id="MobiDB-lite"/>
    </source>
</evidence>
<dbReference type="Gene3D" id="1.10.3730.20">
    <property type="match status" value="1"/>
</dbReference>
<dbReference type="OrthoDB" id="408493at2759"/>
<feature type="transmembrane region" description="Helical" evidence="6">
    <location>
        <begin position="133"/>
        <end position="156"/>
    </location>
</feature>
<dbReference type="VEuPathDB" id="CryptoDB:GY17_00002221"/>
<feature type="transmembrane region" description="Helical" evidence="6">
    <location>
        <begin position="89"/>
        <end position="112"/>
    </location>
</feature>
<keyword evidence="2 6" id="KW-0812">Transmembrane</keyword>
<evidence type="ECO:0000256" key="1">
    <source>
        <dbReference type="ARBA" id="ARBA00004141"/>
    </source>
</evidence>
<dbReference type="EMBL" id="JTAI01000039">
    <property type="protein sequence ID" value="PPS95215.1"/>
    <property type="molecule type" value="Genomic_DNA"/>
</dbReference>
<feature type="transmembrane region" description="Helical" evidence="6">
    <location>
        <begin position="357"/>
        <end position="376"/>
    </location>
</feature>
<protein>
    <submittedName>
        <fullName evidence="8">UDP N-acetylglucosamine transporter-like nucleotide sugar transporter</fullName>
    </submittedName>
</protein>
<sequence length="430" mass="48002">MKSKGSSIKEKNSEYTPKDDAVLLPEKRSLFKICDNGVTVPRLELFYGYLNIPLRYISLLLLALKAVCVVLCTRLSFRFPAKDGRNYIPSVAVVCSEFIKLTVSLAMIFITTAKKDIRTFPKALYLEFVSDKFGNLIVLIPGVLFLFQNNLLYISLKRLPAALYQVIYQLKILTTTYFSVLILKRKLSLTRWFACFLLIFGVIMIPKKSKHSSTERTSGLSEFIIGLFAAFTSSFTSGLGAVVLEKVLKDTDERIHTGNGEFQTTVWGRNVILALVGIIGGVPLAYFSSKDQIAQYGVFQGFSPFVLLVICLNAGTGFVVVAVLKYADGILKCFCNALSIVLITLISWLFLGDTKMTPRFAFAATIVVCAVTIYSLDKVVPRKFYSTELFSSKLSSNNTNTFDSTEKTEQFKGLEKDPEKSLLIQRDTKT</sequence>
<feature type="transmembrane region" description="Helical" evidence="6">
    <location>
        <begin position="189"/>
        <end position="205"/>
    </location>
</feature>
<reference evidence="8 9" key="1">
    <citation type="submission" date="2014-11" db="EMBL/GenBank/DDBJ databases">
        <title>Comparative genomic analysis of Cryptosporidium hominis reveals occurrence of genetic recombination in virulent subtypes.</title>
        <authorList>
            <person name="Guo Y."/>
            <person name="Tang K."/>
            <person name="Frace M."/>
            <person name="Li N."/>
            <person name="Roellig D.M."/>
            <person name="Sammons S."/>
            <person name="Knipe K."/>
            <person name="Rowe L."/>
            <person name="Feng Y."/>
            <person name="Xiao L."/>
        </authorList>
    </citation>
    <scope>NUCLEOTIDE SEQUENCE [LARGE SCALE GENOMIC DNA]</scope>
    <source>
        <strain evidence="8">30976</strain>
    </source>
</reference>
<organism evidence="7">
    <name type="scientific">Cryptosporidium hominis</name>
    <dbReference type="NCBI Taxonomy" id="237895"/>
    <lineage>
        <taxon>Eukaryota</taxon>
        <taxon>Sar</taxon>
        <taxon>Alveolata</taxon>
        <taxon>Apicomplexa</taxon>
        <taxon>Conoidasida</taxon>
        <taxon>Coccidia</taxon>
        <taxon>Eucoccidiorida</taxon>
        <taxon>Eimeriorina</taxon>
        <taxon>Cryptosporidiidae</taxon>
        <taxon>Cryptosporidium</taxon>
    </lineage>
</organism>
<evidence type="ECO:0000256" key="4">
    <source>
        <dbReference type="ARBA" id="ARBA00023136"/>
    </source>
</evidence>
<evidence type="ECO:0000313" key="9">
    <source>
        <dbReference type="Proteomes" id="UP001429100"/>
    </source>
</evidence>
<feature type="transmembrane region" description="Helical" evidence="6">
    <location>
        <begin position="162"/>
        <end position="182"/>
    </location>
</feature>
<reference evidence="8 9" key="3">
    <citation type="submission" date="2017-10" db="EMBL/GenBank/DDBJ databases">
        <title>Consistent, comparative and evidence-based genome annotation and re-annotation for the closely-related species, Cryptosporidium parvum, C. hominis and C. tyzzeri.</title>
        <authorList>
            <person name="Baptista R.P."/>
            <person name="Li Y."/>
            <person name="Sateriale A."/>
            <person name="Striepen B."/>
            <person name="Kissinger J.C."/>
        </authorList>
    </citation>
    <scope>NUCLEOTIDE SEQUENCE [LARGE SCALE GENOMIC DNA]</scope>
    <source>
        <strain evidence="8">30976</strain>
    </source>
</reference>
<dbReference type="InterPro" id="IPR007271">
    <property type="entry name" value="Nuc_sug_transpt"/>
</dbReference>
<dbReference type="EMBL" id="LN877948">
    <property type="protein sequence ID" value="CUV04624.1"/>
    <property type="molecule type" value="Genomic_DNA"/>
</dbReference>
<dbReference type="PIRSF" id="PIRSF005799">
    <property type="entry name" value="UDP-gal_transpt"/>
    <property type="match status" value="1"/>
</dbReference>
<dbReference type="Proteomes" id="UP000199752">
    <property type="component" value="Chromosome 2"/>
</dbReference>
<dbReference type="Proteomes" id="UP001429100">
    <property type="component" value="Unassembled WGS sequence"/>
</dbReference>
<feature type="transmembrane region" description="Helical" evidence="6">
    <location>
        <begin position="333"/>
        <end position="351"/>
    </location>
</feature>
<evidence type="ECO:0000256" key="3">
    <source>
        <dbReference type="ARBA" id="ARBA00022989"/>
    </source>
</evidence>
<name>A0A0S4TE52_CRYHO</name>
<dbReference type="InterPro" id="IPR037185">
    <property type="entry name" value="EmrE-like"/>
</dbReference>
<dbReference type="VEuPathDB" id="CryptoDB:CHUDEA2_2660"/>
<dbReference type="GO" id="GO:0015165">
    <property type="term" value="F:pyrimidine nucleotide-sugar transmembrane transporter activity"/>
    <property type="evidence" value="ECO:0007669"/>
    <property type="project" value="InterPro"/>
</dbReference>
<keyword evidence="3 6" id="KW-1133">Transmembrane helix</keyword>
<evidence type="ECO:0000313" key="8">
    <source>
        <dbReference type="EMBL" id="PPS95215.1"/>
    </source>
</evidence>
<dbReference type="PANTHER" id="PTHR10231">
    <property type="entry name" value="NUCLEOTIDE-SUGAR TRANSMEMBRANE TRANSPORTER"/>
    <property type="match status" value="1"/>
</dbReference>
<feature type="transmembrane region" description="Helical" evidence="6">
    <location>
        <begin position="266"/>
        <end position="286"/>
    </location>
</feature>
<feature type="transmembrane region" description="Helical" evidence="6">
    <location>
        <begin position="225"/>
        <end position="245"/>
    </location>
</feature>
<dbReference type="VEuPathDB" id="CryptoDB:ChTU502y2012_373g0240"/>
<dbReference type="AlphaFoldDB" id="A0A0S4TE52"/>
<dbReference type="VEuPathDB" id="CryptoDB:Chro.20283"/>
<comment type="subcellular location">
    <subcellularLocation>
        <location evidence="1">Membrane</location>
        <topology evidence="1">Multi-pass membrane protein</topology>
    </subcellularLocation>
</comment>
<evidence type="ECO:0000256" key="2">
    <source>
        <dbReference type="ARBA" id="ARBA00022692"/>
    </source>
</evidence>
<dbReference type="NCBIfam" id="TIGR00803">
    <property type="entry name" value="nst"/>
    <property type="match status" value="1"/>
</dbReference>
<gene>
    <name evidence="7" type="ORF">CHUDEA2_2660</name>
    <name evidence="8" type="ORF">GY17_00002221</name>
</gene>
<proteinExistence type="predicted"/>
<dbReference type="GO" id="GO:0000139">
    <property type="term" value="C:Golgi membrane"/>
    <property type="evidence" value="ECO:0007669"/>
    <property type="project" value="InterPro"/>
</dbReference>
<reference evidence="7" key="2">
    <citation type="submission" date="2015-08" db="EMBL/GenBank/DDBJ databases">
        <authorList>
            <person name="Babu N.S."/>
            <person name="Beckwith C.J."/>
            <person name="Beseler K.G."/>
            <person name="Brison A."/>
            <person name="Carone J.V."/>
            <person name="Caskin T.P."/>
            <person name="Diamond M."/>
            <person name="Durham M.E."/>
            <person name="Foxe J.M."/>
            <person name="Go M."/>
            <person name="Henderson B.A."/>
            <person name="Jones I.B."/>
            <person name="McGettigan J.A."/>
            <person name="Micheletti S.J."/>
            <person name="Nasrallah M.E."/>
            <person name="Ortiz D."/>
            <person name="Piller C.R."/>
            <person name="Privatt S.R."/>
            <person name="Schneider S.L."/>
            <person name="Sharp S."/>
            <person name="Smith T.C."/>
            <person name="Stanton J.D."/>
            <person name="Ullery H.E."/>
            <person name="Wilson R.J."/>
            <person name="Serrano M.G."/>
            <person name="Buck G."/>
            <person name="Lee V."/>
            <person name="Wang Y."/>
            <person name="Carvalho R."/>
            <person name="Voegtly L."/>
            <person name="Shi R."/>
            <person name="Duckworth R."/>
            <person name="Johnson A."/>
            <person name="Loviza R."/>
            <person name="Walstead R."/>
            <person name="Shah Z."/>
            <person name="Kiflezghi M."/>
            <person name="Wade K."/>
            <person name="Ball S.L."/>
            <person name="Bradley K.W."/>
            <person name="Asai D.J."/>
            <person name="Bowman C.A."/>
            <person name="Russell D.A."/>
            <person name="Pope W.H."/>
            <person name="Jacobs-Sera D."/>
            <person name="Hendrix R.W."/>
            <person name="Hatfull G.F."/>
        </authorList>
    </citation>
    <scope>NUCLEOTIDE SEQUENCE [LARGE SCALE GENOMIC DNA]</scope>
</reference>
<feature type="transmembrane region" description="Helical" evidence="6">
    <location>
        <begin position="306"/>
        <end position="326"/>
    </location>
</feature>
<keyword evidence="4 6" id="KW-0472">Membrane</keyword>
<accession>A0A0S4TE52</accession>
<feature type="transmembrane region" description="Helical" evidence="6">
    <location>
        <begin position="56"/>
        <end position="77"/>
    </location>
</feature>
<evidence type="ECO:0000313" key="7">
    <source>
        <dbReference type="EMBL" id="CUV04624.1"/>
    </source>
</evidence>
<dbReference type="Pfam" id="PF04142">
    <property type="entry name" value="Nuc_sug_transp"/>
    <property type="match status" value="1"/>
</dbReference>
<feature type="region of interest" description="Disordered" evidence="5">
    <location>
        <begin position="396"/>
        <end position="430"/>
    </location>
</feature>
<feature type="compositionally biased region" description="Basic and acidic residues" evidence="5">
    <location>
        <begin position="404"/>
        <end position="430"/>
    </location>
</feature>